<dbReference type="Bgee" id="ENSOCUG00000005976">
    <property type="expression patterns" value="Expressed in blood and 15 other cell types or tissues"/>
</dbReference>
<keyword evidence="7" id="KW-1185">Reference proteome</keyword>
<evidence type="ECO:0000256" key="1">
    <source>
        <dbReference type="ARBA" id="ARBA00008535"/>
    </source>
</evidence>
<keyword evidence="4" id="KW-0812">Transmembrane</keyword>
<dbReference type="AlphaFoldDB" id="G1SQ20"/>
<feature type="domain" description="AIG1-type G" evidence="5">
    <location>
        <begin position="32"/>
        <end position="235"/>
    </location>
</feature>
<keyword evidence="3" id="KW-0342">GTP-binding</keyword>
<dbReference type="PaxDb" id="9986-ENSOCUP00000005168"/>
<evidence type="ECO:0000313" key="7">
    <source>
        <dbReference type="Proteomes" id="UP000001811"/>
    </source>
</evidence>
<dbReference type="InParanoid" id="G1SQ20"/>
<comment type="similarity">
    <text evidence="1">Belongs to the TRAFAC class TrmE-Era-EngA-EngB-Septin-like GTPase superfamily. AIG1/Toc34/Toc159-like paraseptin GTPase family. IAN subfamily.</text>
</comment>
<name>G1SQ20_RABIT</name>
<dbReference type="GO" id="GO:0005525">
    <property type="term" value="F:GTP binding"/>
    <property type="evidence" value="ECO:0007669"/>
    <property type="project" value="UniProtKB-KW"/>
</dbReference>
<dbReference type="PANTHER" id="PTHR10903">
    <property type="entry name" value="GTPASE, IMAP FAMILY MEMBER-RELATED"/>
    <property type="match status" value="1"/>
</dbReference>
<sequence>MPLPPNRMAGFQKSCYGTMAEGEVEDNWVATSSSLRIILVGKTGSGKSATGNSILCKPVFESRLAARSVTRRCQREMGTWNGRSLLVVDTPPIFESKAQTQEVYEEIGHCYLLSAPGPHVLLLVTQLGRFTDQDSMAVRRLKEVFGADAMRHVVMLFTHREDLEGQSLDQYVTNTDNLGLKGAVLECGRRFCAFNNRASGEEQQRQLAELMAVIAGLERELGGSFHSNDLFFQAQVLQQGGQGPMEGDYRRFRDKVKLQVERQRQELRERESSCVLQALRRVKNWVTSHLILCAFLTLCALIFLAILISHFD</sequence>
<organism evidence="6 7">
    <name type="scientific">Oryctolagus cuniculus</name>
    <name type="common">Rabbit</name>
    <dbReference type="NCBI Taxonomy" id="9986"/>
    <lineage>
        <taxon>Eukaryota</taxon>
        <taxon>Metazoa</taxon>
        <taxon>Chordata</taxon>
        <taxon>Craniata</taxon>
        <taxon>Vertebrata</taxon>
        <taxon>Euteleostomi</taxon>
        <taxon>Mammalia</taxon>
        <taxon>Eutheria</taxon>
        <taxon>Euarchontoglires</taxon>
        <taxon>Glires</taxon>
        <taxon>Lagomorpha</taxon>
        <taxon>Leporidae</taxon>
        <taxon>Oryctolagus</taxon>
    </lineage>
</organism>
<dbReference type="GeneTree" id="ENSGT00940000154844"/>
<dbReference type="InterPro" id="IPR045058">
    <property type="entry name" value="GIMA/IAN/Toc"/>
</dbReference>
<dbReference type="SMR" id="G1SQ20"/>
<evidence type="ECO:0000256" key="4">
    <source>
        <dbReference type="SAM" id="Phobius"/>
    </source>
</evidence>
<protein>
    <recommendedName>
        <fullName evidence="5">AIG1-type G domain-containing protein</fullName>
    </recommendedName>
</protein>
<dbReference type="InterPro" id="IPR006703">
    <property type="entry name" value="G_AIG1"/>
</dbReference>
<gene>
    <name evidence="6" type="primary">LOC100348108</name>
</gene>
<reference evidence="6" key="3">
    <citation type="submission" date="2025-09" db="UniProtKB">
        <authorList>
            <consortium name="Ensembl"/>
        </authorList>
    </citation>
    <scope>IDENTIFICATION</scope>
    <source>
        <strain evidence="6">Thorbecke</strain>
    </source>
</reference>
<keyword evidence="2" id="KW-0547">Nucleotide-binding</keyword>
<dbReference type="KEGG" id="ocu:100348108"/>
<dbReference type="eggNOG" id="ENOG502RB0C">
    <property type="taxonomic scope" value="Eukaryota"/>
</dbReference>
<evidence type="ECO:0000313" key="6">
    <source>
        <dbReference type="Ensembl" id="ENSOCUP00000005168.4"/>
    </source>
</evidence>
<dbReference type="GeneID" id="100348108"/>
<evidence type="ECO:0000259" key="5">
    <source>
        <dbReference type="PROSITE" id="PS51720"/>
    </source>
</evidence>
<feature type="transmembrane region" description="Helical" evidence="4">
    <location>
        <begin position="290"/>
        <end position="311"/>
    </location>
</feature>
<keyword evidence="4" id="KW-1133">Transmembrane helix</keyword>
<dbReference type="CDD" id="cd01852">
    <property type="entry name" value="AIG1"/>
    <property type="match status" value="1"/>
</dbReference>
<accession>G1SQ20</accession>
<dbReference type="Gene3D" id="3.40.50.300">
    <property type="entry name" value="P-loop containing nucleotide triphosphate hydrolases"/>
    <property type="match status" value="1"/>
</dbReference>
<dbReference type="FunFam" id="3.40.50.300:FF:000366">
    <property type="entry name" value="GTPase, IMAP family member 2"/>
    <property type="match status" value="1"/>
</dbReference>
<dbReference type="PROSITE" id="PS51720">
    <property type="entry name" value="G_AIG1"/>
    <property type="match status" value="1"/>
</dbReference>
<dbReference type="OrthoDB" id="8954335at2759"/>
<evidence type="ECO:0000256" key="2">
    <source>
        <dbReference type="ARBA" id="ARBA00022741"/>
    </source>
</evidence>
<dbReference type="Ensembl" id="ENSOCUT00000005973.4">
    <property type="protein sequence ID" value="ENSOCUP00000005168.4"/>
    <property type="gene ID" value="ENSOCUG00000005976.4"/>
</dbReference>
<dbReference type="FunCoup" id="G1SQ20">
    <property type="interactions" value="107"/>
</dbReference>
<dbReference type="PANTHER" id="PTHR10903:SF69">
    <property type="entry name" value="GTPASE IMAP FAMILY MEMBER 5"/>
    <property type="match status" value="1"/>
</dbReference>
<evidence type="ECO:0000256" key="3">
    <source>
        <dbReference type="ARBA" id="ARBA00023134"/>
    </source>
</evidence>
<dbReference type="Pfam" id="PF04548">
    <property type="entry name" value="AIG1"/>
    <property type="match status" value="1"/>
</dbReference>
<proteinExistence type="inferred from homology"/>
<reference evidence="6 7" key="1">
    <citation type="journal article" date="2011" name="Nature">
        <title>A high-resolution map of human evolutionary constraint using 29 mammals.</title>
        <authorList>
            <person name="Lindblad-Toh K."/>
            <person name="Garber M."/>
            <person name="Zuk O."/>
            <person name="Lin M.F."/>
            <person name="Parker B.J."/>
            <person name="Washietl S."/>
            <person name="Kheradpour P."/>
            <person name="Ernst J."/>
            <person name="Jordan G."/>
            <person name="Mauceli E."/>
            <person name="Ward L.D."/>
            <person name="Lowe C.B."/>
            <person name="Holloway A.K."/>
            <person name="Clamp M."/>
            <person name="Gnerre S."/>
            <person name="Alfoldi J."/>
            <person name="Beal K."/>
            <person name="Chang J."/>
            <person name="Clawson H."/>
            <person name="Cuff J."/>
            <person name="Di Palma F."/>
            <person name="Fitzgerald S."/>
            <person name="Flicek P."/>
            <person name="Guttman M."/>
            <person name="Hubisz M.J."/>
            <person name="Jaffe D.B."/>
            <person name="Jungreis I."/>
            <person name="Kent W.J."/>
            <person name="Kostka D."/>
            <person name="Lara M."/>
            <person name="Martins A.L."/>
            <person name="Massingham T."/>
            <person name="Moltke I."/>
            <person name="Raney B.J."/>
            <person name="Rasmussen M.D."/>
            <person name="Robinson J."/>
            <person name="Stark A."/>
            <person name="Vilella A.J."/>
            <person name="Wen J."/>
            <person name="Xie X."/>
            <person name="Zody M.C."/>
            <person name="Baldwin J."/>
            <person name="Bloom T."/>
            <person name="Chin C.W."/>
            <person name="Heiman D."/>
            <person name="Nicol R."/>
            <person name="Nusbaum C."/>
            <person name="Young S."/>
            <person name="Wilkinson J."/>
            <person name="Worley K.C."/>
            <person name="Kovar C.L."/>
            <person name="Muzny D.M."/>
            <person name="Gibbs R.A."/>
            <person name="Cree A."/>
            <person name="Dihn H.H."/>
            <person name="Fowler G."/>
            <person name="Jhangiani S."/>
            <person name="Joshi V."/>
            <person name="Lee S."/>
            <person name="Lewis L.R."/>
            <person name="Nazareth L.V."/>
            <person name="Okwuonu G."/>
            <person name="Santibanez J."/>
            <person name="Warren W.C."/>
            <person name="Mardis E.R."/>
            <person name="Weinstock G.M."/>
            <person name="Wilson R.K."/>
            <person name="Delehaunty K."/>
            <person name="Dooling D."/>
            <person name="Fronik C."/>
            <person name="Fulton L."/>
            <person name="Fulton B."/>
            <person name="Graves T."/>
            <person name="Minx P."/>
            <person name="Sodergren E."/>
            <person name="Birney E."/>
            <person name="Margulies E.H."/>
            <person name="Herrero J."/>
            <person name="Green E.D."/>
            <person name="Haussler D."/>
            <person name="Siepel A."/>
            <person name="Goldman N."/>
            <person name="Pollard K.S."/>
            <person name="Pedersen J.S."/>
            <person name="Lander E.S."/>
            <person name="Kellis M."/>
        </authorList>
    </citation>
    <scope>NUCLEOTIDE SEQUENCE [LARGE SCALE GENOMIC DNA]</scope>
    <source>
        <strain evidence="7">Thorbecke</strain>
    </source>
</reference>
<dbReference type="SUPFAM" id="SSF52540">
    <property type="entry name" value="P-loop containing nucleoside triphosphate hydrolases"/>
    <property type="match status" value="1"/>
</dbReference>
<reference evidence="6" key="2">
    <citation type="submission" date="2025-08" db="UniProtKB">
        <authorList>
            <consortium name="Ensembl"/>
        </authorList>
    </citation>
    <scope>IDENTIFICATION</scope>
    <source>
        <strain evidence="6">Thorbecke</strain>
    </source>
</reference>
<dbReference type="Proteomes" id="UP000001811">
    <property type="component" value="Unplaced"/>
</dbReference>
<dbReference type="HOGENOM" id="CLU_010468_1_1_1"/>
<keyword evidence="4" id="KW-0472">Membrane</keyword>
<dbReference type="InterPro" id="IPR027417">
    <property type="entry name" value="P-loop_NTPase"/>
</dbReference>
<dbReference type="STRING" id="9986.ENSOCUP00000005168"/>